<dbReference type="EMBL" id="JAQNDO010000001">
    <property type="protein sequence ID" value="MDC0745413.1"/>
    <property type="molecule type" value="Genomic_DNA"/>
</dbReference>
<keyword evidence="4" id="KW-1185">Reference proteome</keyword>
<sequence>MHPRSTAFLVAFLFLGLTPSLPGCTRDAVPQGPPPASIPTTDEAPAPEAPTDASKPLDCAWLREKDNCWQTMKREIRACLGPVPIEGTLARDGKTCTASNAEVLFRPEAPKGSPWVLDVEVRVANKTCFRYRDTGPETGAAADVPRRHVLEGPTGAAISFVSGAPSTLTCADGSTFRTTPADLGLDGCITERVWEGALPLGGQNFHPDTSPIWFSLDPRWGHIFECERPRD</sequence>
<evidence type="ECO:0000256" key="1">
    <source>
        <dbReference type="SAM" id="MobiDB-lite"/>
    </source>
</evidence>
<feature type="signal peptide" evidence="2">
    <location>
        <begin position="1"/>
        <end position="22"/>
    </location>
</feature>
<dbReference type="Proteomes" id="UP001221411">
    <property type="component" value="Unassembled WGS sequence"/>
</dbReference>
<feature type="compositionally biased region" description="Low complexity" evidence="1">
    <location>
        <begin position="39"/>
        <end position="53"/>
    </location>
</feature>
<organism evidence="3 4">
    <name type="scientific">Polyangium mundeleinium</name>
    <dbReference type="NCBI Taxonomy" id="2995306"/>
    <lineage>
        <taxon>Bacteria</taxon>
        <taxon>Pseudomonadati</taxon>
        <taxon>Myxococcota</taxon>
        <taxon>Polyangia</taxon>
        <taxon>Polyangiales</taxon>
        <taxon>Polyangiaceae</taxon>
        <taxon>Polyangium</taxon>
    </lineage>
</organism>
<proteinExistence type="predicted"/>
<gene>
    <name evidence="3" type="ORF">POL67_29040</name>
</gene>
<protein>
    <recommendedName>
        <fullName evidence="5">Lipoprotein</fullName>
    </recommendedName>
</protein>
<dbReference type="RefSeq" id="WP_271922886.1">
    <property type="nucleotide sequence ID" value="NZ_JAQNDO010000001.1"/>
</dbReference>
<keyword evidence="2" id="KW-0732">Signal</keyword>
<feature type="region of interest" description="Disordered" evidence="1">
    <location>
        <begin position="25"/>
        <end position="55"/>
    </location>
</feature>
<evidence type="ECO:0000313" key="3">
    <source>
        <dbReference type="EMBL" id="MDC0745413.1"/>
    </source>
</evidence>
<reference evidence="3 4" key="1">
    <citation type="submission" date="2022-11" db="EMBL/GenBank/DDBJ databases">
        <title>Minimal conservation of predation-associated metabolite biosynthetic gene clusters underscores biosynthetic potential of Myxococcota including descriptions for ten novel species: Archangium lansinium sp. nov., Myxococcus landrumus sp. nov., Nannocystis bai.</title>
        <authorList>
            <person name="Ahearne A."/>
            <person name="Stevens C."/>
            <person name="Dowd S."/>
        </authorList>
    </citation>
    <scope>NUCLEOTIDE SEQUENCE [LARGE SCALE GENOMIC DNA]</scope>
    <source>
        <strain evidence="3 4">RJM3</strain>
    </source>
</reference>
<accession>A0ABT5EW40</accession>
<comment type="caution">
    <text evidence="3">The sequence shown here is derived from an EMBL/GenBank/DDBJ whole genome shotgun (WGS) entry which is preliminary data.</text>
</comment>
<name>A0ABT5EW40_9BACT</name>
<evidence type="ECO:0000256" key="2">
    <source>
        <dbReference type="SAM" id="SignalP"/>
    </source>
</evidence>
<feature type="chain" id="PRO_5047137443" description="Lipoprotein" evidence="2">
    <location>
        <begin position="23"/>
        <end position="231"/>
    </location>
</feature>
<evidence type="ECO:0000313" key="4">
    <source>
        <dbReference type="Proteomes" id="UP001221411"/>
    </source>
</evidence>
<evidence type="ECO:0008006" key="5">
    <source>
        <dbReference type="Google" id="ProtNLM"/>
    </source>
</evidence>